<proteinExistence type="predicted"/>
<dbReference type="AlphaFoldDB" id="A0A7J5Z832"/>
<name>A0A7J5Z832_DISMA</name>
<protein>
    <submittedName>
        <fullName evidence="1">Uncharacterized protein</fullName>
    </submittedName>
</protein>
<accession>A0A7J5Z832</accession>
<dbReference type="EMBL" id="JAAKFY010000004">
    <property type="protein sequence ID" value="KAF3857760.1"/>
    <property type="molecule type" value="Genomic_DNA"/>
</dbReference>
<reference evidence="1 2" key="1">
    <citation type="submission" date="2020-03" db="EMBL/GenBank/DDBJ databases">
        <title>Dissostichus mawsoni Genome sequencing and assembly.</title>
        <authorList>
            <person name="Park H."/>
        </authorList>
    </citation>
    <scope>NUCLEOTIDE SEQUENCE [LARGE SCALE GENOMIC DNA]</scope>
    <source>
        <strain evidence="1">DM0001</strain>
        <tissue evidence="1">Muscle</tissue>
    </source>
</reference>
<organism evidence="1 2">
    <name type="scientific">Dissostichus mawsoni</name>
    <name type="common">Antarctic cod</name>
    <dbReference type="NCBI Taxonomy" id="36200"/>
    <lineage>
        <taxon>Eukaryota</taxon>
        <taxon>Metazoa</taxon>
        <taxon>Chordata</taxon>
        <taxon>Craniata</taxon>
        <taxon>Vertebrata</taxon>
        <taxon>Euteleostomi</taxon>
        <taxon>Actinopterygii</taxon>
        <taxon>Neopterygii</taxon>
        <taxon>Teleostei</taxon>
        <taxon>Neoteleostei</taxon>
        <taxon>Acanthomorphata</taxon>
        <taxon>Eupercaria</taxon>
        <taxon>Perciformes</taxon>
        <taxon>Notothenioidei</taxon>
        <taxon>Nototheniidae</taxon>
        <taxon>Dissostichus</taxon>
    </lineage>
</organism>
<evidence type="ECO:0000313" key="2">
    <source>
        <dbReference type="Proteomes" id="UP000518266"/>
    </source>
</evidence>
<keyword evidence="2" id="KW-1185">Reference proteome</keyword>
<comment type="caution">
    <text evidence="1">The sequence shown here is derived from an EMBL/GenBank/DDBJ whole genome shotgun (WGS) entry which is preliminary data.</text>
</comment>
<dbReference type="Proteomes" id="UP000518266">
    <property type="component" value="Unassembled WGS sequence"/>
</dbReference>
<gene>
    <name evidence="1" type="ORF">F7725_010961</name>
</gene>
<evidence type="ECO:0000313" key="1">
    <source>
        <dbReference type="EMBL" id="KAF3857760.1"/>
    </source>
</evidence>
<sequence>MTSLHVFFGVTGSSCLQLELSFKPILQQVELQAQILSFYQSRSDRVMVCDVSVLSSTTSLHDLRKVCVCMCVCLRIPPADHGMLPLPVLVH</sequence>